<dbReference type="PaxDb" id="4113-PGSC0003DMT400054807"/>
<reference evidence="3" key="1">
    <citation type="journal article" date="2011" name="Nature">
        <title>Genome sequence and analysis of the tuber crop potato.</title>
        <authorList>
            <consortium name="The Potato Genome Sequencing Consortium"/>
        </authorList>
    </citation>
    <scope>NUCLEOTIDE SEQUENCE [LARGE SCALE GENOMIC DNA]</scope>
    <source>
        <strain evidence="3">cv. DM1-3 516 R44</strain>
    </source>
</reference>
<dbReference type="Gramene" id="PGSC0003DMT400054807">
    <property type="protein sequence ID" value="PGSC0003DMT400054807"/>
    <property type="gene ID" value="PGSC0003DMG400021270"/>
</dbReference>
<feature type="transmembrane region" description="Helical" evidence="1">
    <location>
        <begin position="6"/>
        <end position="34"/>
    </location>
</feature>
<dbReference type="EnsemblPlants" id="PGSC0003DMT400054806">
    <property type="protein sequence ID" value="PGSC0003DMT400054806"/>
    <property type="gene ID" value="PGSC0003DMG400021270"/>
</dbReference>
<reference evidence="2" key="2">
    <citation type="submission" date="2015-06" db="UniProtKB">
        <authorList>
            <consortium name="EnsemblPlants"/>
        </authorList>
    </citation>
    <scope>IDENTIFICATION</scope>
    <source>
        <strain evidence="2">DM1-3 516 R44</strain>
    </source>
</reference>
<evidence type="ECO:0000313" key="2">
    <source>
        <dbReference type="EnsemblPlants" id="PGSC0003DMT400054807"/>
    </source>
</evidence>
<dbReference type="AlphaFoldDB" id="M1BWW6"/>
<keyword evidence="1" id="KW-1133">Transmembrane helix</keyword>
<keyword evidence="3" id="KW-1185">Reference proteome</keyword>
<dbReference type="Proteomes" id="UP000011115">
    <property type="component" value="Unassembled WGS sequence"/>
</dbReference>
<dbReference type="Gramene" id="PGSC0003DMT400054806">
    <property type="protein sequence ID" value="PGSC0003DMT400054806"/>
    <property type="gene ID" value="PGSC0003DMG400021270"/>
</dbReference>
<evidence type="ECO:0000256" key="1">
    <source>
        <dbReference type="SAM" id="Phobius"/>
    </source>
</evidence>
<sequence length="129" mass="14721">MRFLFWNFLIFYSFISWCMNTLPLSPLGLSYLAFSSLRVNLIQADRKEANIIGLKSQESSSNSSLKGLKNGAAAVALKRLKFDNFWTLESPLSAADLQQPRRAGNSIFLDFKKVQKQLQQQQIRSSKRT</sequence>
<organism evidence="2 3">
    <name type="scientific">Solanum tuberosum</name>
    <name type="common">Potato</name>
    <dbReference type="NCBI Taxonomy" id="4113"/>
    <lineage>
        <taxon>Eukaryota</taxon>
        <taxon>Viridiplantae</taxon>
        <taxon>Streptophyta</taxon>
        <taxon>Embryophyta</taxon>
        <taxon>Tracheophyta</taxon>
        <taxon>Spermatophyta</taxon>
        <taxon>Magnoliopsida</taxon>
        <taxon>eudicotyledons</taxon>
        <taxon>Gunneridae</taxon>
        <taxon>Pentapetalae</taxon>
        <taxon>asterids</taxon>
        <taxon>lamiids</taxon>
        <taxon>Solanales</taxon>
        <taxon>Solanaceae</taxon>
        <taxon>Solanoideae</taxon>
        <taxon>Solaneae</taxon>
        <taxon>Solanum</taxon>
    </lineage>
</organism>
<accession>M1BWW6</accession>
<dbReference type="InParanoid" id="M1BWW6"/>
<protein>
    <submittedName>
        <fullName evidence="2">Uncharacterized protein</fullName>
    </submittedName>
</protein>
<dbReference type="HOGENOM" id="CLU_2162858_0_0_1"/>
<evidence type="ECO:0000313" key="3">
    <source>
        <dbReference type="Proteomes" id="UP000011115"/>
    </source>
</evidence>
<keyword evidence="1" id="KW-0472">Membrane</keyword>
<dbReference type="ExpressionAtlas" id="M1BWW6">
    <property type="expression patterns" value="baseline"/>
</dbReference>
<proteinExistence type="predicted"/>
<name>M1BWW6_SOLTU</name>
<dbReference type="EnsemblPlants" id="PGSC0003DMT400054807">
    <property type="protein sequence ID" value="PGSC0003DMT400054807"/>
    <property type="gene ID" value="PGSC0003DMG400021270"/>
</dbReference>
<keyword evidence="1" id="KW-0812">Transmembrane</keyword>